<keyword evidence="1" id="KW-0436">Ligase</keyword>
<accession>A0A934JYP9</accession>
<gene>
    <name evidence="5" type="ORF">JF922_00675</name>
</gene>
<dbReference type="InterPro" id="IPR005810">
    <property type="entry name" value="CoA_lig_alpha"/>
</dbReference>
<dbReference type="Gene3D" id="3.40.50.261">
    <property type="entry name" value="Succinyl-CoA synthetase domains"/>
    <property type="match status" value="1"/>
</dbReference>
<dbReference type="InterPro" id="IPR036291">
    <property type="entry name" value="NAD(P)-bd_dom_sf"/>
</dbReference>
<evidence type="ECO:0000256" key="3">
    <source>
        <dbReference type="PIRSR" id="PIRSR001553-1"/>
    </source>
</evidence>
<dbReference type="GO" id="GO:0000166">
    <property type="term" value="F:nucleotide binding"/>
    <property type="evidence" value="ECO:0007669"/>
    <property type="project" value="UniProtKB-KW"/>
</dbReference>
<dbReference type="Gene3D" id="3.40.50.720">
    <property type="entry name" value="NAD(P)-binding Rossmann-like Domain"/>
    <property type="match status" value="1"/>
</dbReference>
<dbReference type="InterPro" id="IPR005811">
    <property type="entry name" value="SUCC_ACL_C"/>
</dbReference>
<dbReference type="GO" id="GO:0006099">
    <property type="term" value="P:tricarboxylic acid cycle"/>
    <property type="evidence" value="ECO:0007669"/>
    <property type="project" value="TreeGrafter"/>
</dbReference>
<dbReference type="PIRSF" id="PIRSF001553">
    <property type="entry name" value="SucCS_alpha"/>
    <property type="match status" value="1"/>
</dbReference>
<comment type="caution">
    <text evidence="5">The sequence shown here is derived from an EMBL/GenBank/DDBJ whole genome shotgun (WGS) entry which is preliminary data.</text>
</comment>
<dbReference type="GO" id="GO:0004775">
    <property type="term" value="F:succinate-CoA ligase (ADP-forming) activity"/>
    <property type="evidence" value="ECO:0007669"/>
    <property type="project" value="TreeGrafter"/>
</dbReference>
<dbReference type="PROSITE" id="PS00399">
    <property type="entry name" value="SUCCINYL_COA_LIG_2"/>
    <property type="match status" value="1"/>
</dbReference>
<dbReference type="SMART" id="SM00881">
    <property type="entry name" value="CoA_binding"/>
    <property type="match status" value="1"/>
</dbReference>
<proteinExistence type="predicted"/>
<evidence type="ECO:0000313" key="5">
    <source>
        <dbReference type="EMBL" id="MBJ7596589.1"/>
    </source>
</evidence>
<name>A0A934JYP9_9BACT</name>
<evidence type="ECO:0000259" key="4">
    <source>
        <dbReference type="SMART" id="SM00881"/>
    </source>
</evidence>
<dbReference type="InterPro" id="IPR017440">
    <property type="entry name" value="Cit_synth/succinyl-CoA_lig_AS"/>
</dbReference>
<keyword evidence="6" id="KW-1185">Reference proteome</keyword>
<sequence>MSVLVDAQSRILIQGITGETGRSFAERMVQAGVLPPVAGVTPGRGGERVAGVPVFDSVSAAAKATGANVSLVTVPPIAVIEAVWEAAAAGLTLVSVYTENVPVHDAARLIALARERGTRVLGPNSAGAVSPSRANLSDIDDRNTRPGTVGIVSKSGTLTYEVMDGLHQRGLGETSVVCLGGDPVLGTTHADILRLFAADEETQSMVMVGEIGGESEIEAARVWNELGKPKQLVAYIAGHAAPAGRRMGHAGALVSRGRDTAAYKTAALEALGVRVAPLVLDVAELVTLG</sequence>
<dbReference type="AlphaFoldDB" id="A0A934JYP9"/>
<keyword evidence="2" id="KW-0547">Nucleotide-binding</keyword>
<dbReference type="EMBL" id="JAEKNR010000011">
    <property type="protein sequence ID" value="MBJ7596589.1"/>
    <property type="molecule type" value="Genomic_DNA"/>
</dbReference>
<dbReference type="PRINTS" id="PR01798">
    <property type="entry name" value="SCOASYNTHASE"/>
</dbReference>
<dbReference type="Proteomes" id="UP000612893">
    <property type="component" value="Unassembled WGS sequence"/>
</dbReference>
<evidence type="ECO:0000256" key="1">
    <source>
        <dbReference type="ARBA" id="ARBA00022598"/>
    </source>
</evidence>
<dbReference type="PANTHER" id="PTHR11117:SF2">
    <property type="entry name" value="SUCCINATE--COA LIGASE [ADP_GDP-FORMING] SUBUNIT ALPHA, MITOCHONDRIAL"/>
    <property type="match status" value="1"/>
</dbReference>
<dbReference type="Pfam" id="PF00549">
    <property type="entry name" value="Ligase_CoA"/>
    <property type="match status" value="1"/>
</dbReference>
<evidence type="ECO:0000313" key="6">
    <source>
        <dbReference type="Proteomes" id="UP000612893"/>
    </source>
</evidence>
<dbReference type="SUPFAM" id="SSF52210">
    <property type="entry name" value="Succinyl-CoA synthetase domains"/>
    <property type="match status" value="1"/>
</dbReference>
<dbReference type="GO" id="GO:0009361">
    <property type="term" value="C:succinate-CoA ligase complex (ADP-forming)"/>
    <property type="evidence" value="ECO:0007669"/>
    <property type="project" value="TreeGrafter"/>
</dbReference>
<dbReference type="GO" id="GO:0004776">
    <property type="term" value="F:succinate-CoA ligase (GDP-forming) activity"/>
    <property type="evidence" value="ECO:0007669"/>
    <property type="project" value="TreeGrafter"/>
</dbReference>
<dbReference type="SUPFAM" id="SSF51735">
    <property type="entry name" value="NAD(P)-binding Rossmann-fold domains"/>
    <property type="match status" value="1"/>
</dbReference>
<protein>
    <submittedName>
        <fullName evidence="5">CoA-binding protein</fullName>
    </submittedName>
</protein>
<feature type="active site" description="Tele-phosphohistidine intermediate" evidence="3">
    <location>
        <position position="249"/>
    </location>
</feature>
<evidence type="ECO:0000256" key="2">
    <source>
        <dbReference type="ARBA" id="ARBA00022741"/>
    </source>
</evidence>
<dbReference type="PANTHER" id="PTHR11117">
    <property type="entry name" value="SUCCINYL-COA LIGASE SUBUNIT ALPHA"/>
    <property type="match status" value="1"/>
</dbReference>
<dbReference type="RefSeq" id="WP_338198417.1">
    <property type="nucleotide sequence ID" value="NZ_JAEKNR010000011.1"/>
</dbReference>
<dbReference type="InterPro" id="IPR003781">
    <property type="entry name" value="CoA-bd"/>
</dbReference>
<dbReference type="InterPro" id="IPR016102">
    <property type="entry name" value="Succinyl-CoA_synth-like"/>
</dbReference>
<organism evidence="5 6">
    <name type="scientific">Candidatus Nephthysia bennettiae</name>
    <dbReference type="NCBI Taxonomy" id="3127016"/>
    <lineage>
        <taxon>Bacteria</taxon>
        <taxon>Bacillati</taxon>
        <taxon>Candidatus Dormiibacterota</taxon>
        <taxon>Candidatus Dormibacteria</taxon>
        <taxon>Candidatus Dormibacterales</taxon>
        <taxon>Candidatus Dormibacteraceae</taxon>
        <taxon>Candidatus Nephthysia</taxon>
    </lineage>
</organism>
<feature type="domain" description="CoA-binding" evidence="4">
    <location>
        <begin position="4"/>
        <end position="101"/>
    </location>
</feature>
<dbReference type="Pfam" id="PF02629">
    <property type="entry name" value="CoA_binding"/>
    <property type="match status" value="1"/>
</dbReference>
<reference evidence="5" key="1">
    <citation type="submission" date="2020-10" db="EMBL/GenBank/DDBJ databases">
        <title>Ca. Dormibacterota MAGs.</title>
        <authorList>
            <person name="Montgomery K."/>
        </authorList>
    </citation>
    <scope>NUCLEOTIDE SEQUENCE [LARGE SCALE GENOMIC DNA]</scope>
    <source>
        <strain evidence="5">SC8812_S17_10</strain>
    </source>
</reference>